<dbReference type="PRINTS" id="PR00081">
    <property type="entry name" value="GDHRDH"/>
</dbReference>
<dbReference type="SUPFAM" id="SSF51735">
    <property type="entry name" value="NAD(P)-binding Rossmann-fold domains"/>
    <property type="match status" value="1"/>
</dbReference>
<geneLocation type="plasmid" evidence="8">
    <name>pbeh2</name>
</geneLocation>
<dbReference type="Pfam" id="PF13561">
    <property type="entry name" value="adh_short_C2"/>
    <property type="match status" value="1"/>
</dbReference>
<dbReference type="InterPro" id="IPR020904">
    <property type="entry name" value="Sc_DH/Rdtase_CS"/>
</dbReference>
<evidence type="ECO:0000256" key="5">
    <source>
        <dbReference type="ARBA" id="ARBA00047555"/>
    </source>
</evidence>
<dbReference type="GO" id="GO:0008206">
    <property type="term" value="P:bile acid metabolic process"/>
    <property type="evidence" value="ECO:0007669"/>
    <property type="project" value="UniProtKB-ARBA"/>
</dbReference>
<dbReference type="InterPro" id="IPR052178">
    <property type="entry name" value="Sec_Metab_Biosynth_SDR"/>
</dbReference>
<evidence type="ECO:0000256" key="6">
    <source>
        <dbReference type="ARBA" id="ARBA00048831"/>
    </source>
</evidence>
<name>A0A2S1LZN0_9BACI</name>
<keyword evidence="7" id="KW-0614">Plasmid</keyword>
<proteinExistence type="inferred from homology"/>
<dbReference type="EC" id="1.1.1.47" evidence="4"/>
<dbReference type="EMBL" id="CP015324">
    <property type="protein sequence ID" value="AWG44274.1"/>
    <property type="molecule type" value="Genomic_DNA"/>
</dbReference>
<evidence type="ECO:0000256" key="1">
    <source>
        <dbReference type="ARBA" id="ARBA00006484"/>
    </source>
</evidence>
<comment type="catalytic activity">
    <reaction evidence="5">
        <text>D-glucose + NADP(+) = D-glucono-1,5-lactone + NADPH + H(+)</text>
        <dbReference type="Rhea" id="RHEA:14405"/>
        <dbReference type="ChEBI" id="CHEBI:4167"/>
        <dbReference type="ChEBI" id="CHEBI:15378"/>
        <dbReference type="ChEBI" id="CHEBI:16217"/>
        <dbReference type="ChEBI" id="CHEBI:57783"/>
        <dbReference type="ChEBI" id="CHEBI:58349"/>
        <dbReference type="EC" id="1.1.1.47"/>
    </reaction>
</comment>
<dbReference type="GO" id="GO:0047936">
    <property type="term" value="F:glucose 1-dehydrogenase [NAD(P)+] activity"/>
    <property type="evidence" value="ECO:0007669"/>
    <property type="project" value="UniProtKB-EC"/>
</dbReference>
<dbReference type="NCBIfam" id="NF006070">
    <property type="entry name" value="PRK08213.1"/>
    <property type="match status" value="1"/>
</dbReference>
<comment type="catalytic activity">
    <reaction evidence="6">
        <text>D-glucose + NAD(+) = D-glucono-1,5-lactone + NADH + H(+)</text>
        <dbReference type="Rhea" id="RHEA:14293"/>
        <dbReference type="ChEBI" id="CHEBI:4167"/>
        <dbReference type="ChEBI" id="CHEBI:15378"/>
        <dbReference type="ChEBI" id="CHEBI:16217"/>
        <dbReference type="ChEBI" id="CHEBI:57540"/>
        <dbReference type="ChEBI" id="CHEBI:57945"/>
        <dbReference type="EC" id="1.1.1.47"/>
    </reaction>
</comment>
<accession>A0A2S1LZN0</accession>
<keyword evidence="8" id="KW-1185">Reference proteome</keyword>
<sequence length="255" mass="27372">MHKLFDLTNKTAIVTGGGTGLGKQMAIALAEVGANVVVCSRKIEACQETSKQIRNIGTDSLALKCDVTNIKEIQNVVYETKKEFGNIDILINNSGTSWMAPFLEMPADKWDKVMEVNVKGVFLFSQEVGKVMKNQKSGKIINISSVAGILGQQDSFMDACSYSTSKGAIISLTRDLSSKLAPHNVQVNAIAPGFFPTRLTKALGNVSNHVIKRIPSRRFGSDEDLKGAAIFLSSNASNYVTGQVLIVDGGLSATL</sequence>
<protein>
    <recommendedName>
        <fullName evidence="4">glucose 1-dehydrogenase [NAD(P)(+)]</fullName>
        <ecNumber evidence="4">1.1.1.47</ecNumber>
    </recommendedName>
</protein>
<dbReference type="PANTHER" id="PTHR43618">
    <property type="entry name" value="7-ALPHA-HYDROXYSTEROID DEHYDROGENASE"/>
    <property type="match status" value="1"/>
</dbReference>
<dbReference type="KEGG" id="beo:BEH_25145"/>
<keyword evidence="2" id="KW-0521">NADP</keyword>
<dbReference type="OrthoDB" id="9803333at2"/>
<dbReference type="Proteomes" id="UP000036202">
    <property type="component" value="Plasmid pbeh2"/>
</dbReference>
<evidence type="ECO:0000313" key="8">
    <source>
        <dbReference type="Proteomes" id="UP000036202"/>
    </source>
</evidence>
<dbReference type="PROSITE" id="PS00061">
    <property type="entry name" value="ADH_SHORT"/>
    <property type="match status" value="1"/>
</dbReference>
<dbReference type="FunFam" id="3.40.50.720:FF:000084">
    <property type="entry name" value="Short-chain dehydrogenase reductase"/>
    <property type="match status" value="1"/>
</dbReference>
<dbReference type="AlphaFoldDB" id="A0A2S1LZN0"/>
<reference evidence="7 8" key="1">
    <citation type="journal article" date="2015" name="PLoS ONE">
        <title>Genome Sequence of Bacillus endophyticus and Analysis of Its Companion Mechanism in the Ketogulonigenium vulgare-Bacillus Strain Consortium.</title>
        <authorList>
            <person name="Jia N."/>
            <person name="Du J."/>
            <person name="Ding M.Z."/>
            <person name="Gao F."/>
            <person name="Yuan Y.J."/>
        </authorList>
    </citation>
    <scope>NUCLEOTIDE SEQUENCE [LARGE SCALE GENOMIC DNA]</scope>
    <source>
        <strain evidence="7 8">Hbe603</strain>
        <plasmid evidence="8">pbeh2</plasmid>
    </source>
</reference>
<evidence type="ECO:0000256" key="2">
    <source>
        <dbReference type="ARBA" id="ARBA00022857"/>
    </source>
</evidence>
<gene>
    <name evidence="7" type="ORF">BEH_25145</name>
</gene>
<comment type="similarity">
    <text evidence="1">Belongs to the short-chain dehydrogenases/reductases (SDR) family.</text>
</comment>
<dbReference type="PANTHER" id="PTHR43618:SF8">
    <property type="entry name" value="7ALPHA-HYDROXYSTEROID DEHYDROGENASE"/>
    <property type="match status" value="1"/>
</dbReference>
<evidence type="ECO:0000313" key="7">
    <source>
        <dbReference type="EMBL" id="AWG44274.1"/>
    </source>
</evidence>
<keyword evidence="3" id="KW-0560">Oxidoreductase</keyword>
<dbReference type="Gene3D" id="3.40.50.720">
    <property type="entry name" value="NAD(P)-binding Rossmann-like Domain"/>
    <property type="match status" value="1"/>
</dbReference>
<evidence type="ECO:0000256" key="3">
    <source>
        <dbReference type="ARBA" id="ARBA00023002"/>
    </source>
</evidence>
<dbReference type="InterPro" id="IPR002347">
    <property type="entry name" value="SDR_fam"/>
</dbReference>
<evidence type="ECO:0000256" key="4">
    <source>
        <dbReference type="ARBA" id="ARBA00024389"/>
    </source>
</evidence>
<dbReference type="PRINTS" id="PR00080">
    <property type="entry name" value="SDRFAMILY"/>
</dbReference>
<dbReference type="InterPro" id="IPR036291">
    <property type="entry name" value="NAD(P)-bd_dom_sf"/>
</dbReference>
<dbReference type="NCBIfam" id="NF005559">
    <property type="entry name" value="PRK07231.1"/>
    <property type="match status" value="1"/>
</dbReference>
<organism evidence="7 8">
    <name type="scientific">Priestia filamentosa</name>
    <dbReference type="NCBI Taxonomy" id="1402861"/>
    <lineage>
        <taxon>Bacteria</taxon>
        <taxon>Bacillati</taxon>
        <taxon>Bacillota</taxon>
        <taxon>Bacilli</taxon>
        <taxon>Bacillales</taxon>
        <taxon>Bacillaceae</taxon>
        <taxon>Priestia</taxon>
    </lineage>
</organism>
<dbReference type="RefSeq" id="WP_046218536.1">
    <property type="nucleotide sequence ID" value="NZ_CP015324.1"/>
</dbReference>